<proteinExistence type="predicted"/>
<accession>A0ABS8QZ26</accession>
<sequence length="165" mass="18419">MEENQKKAQFSVAYVKAIAAQIGFTTSIPDVDEDSVDIILKARNFSSLIRNPQLEIQLKCTADGGVDPTYLKFPLSIKNYNDLRGMDLVCPRYVFVLVVPESCGEWLTHDVDHAKIKHYCYWMSLSTSPAVLNSTSVTINIPKTQLLTAESMKSLMQSATVWGVN</sequence>
<dbReference type="EMBL" id="JAJOZI010000127">
    <property type="protein sequence ID" value="MCD7040989.1"/>
    <property type="molecule type" value="Genomic_DNA"/>
</dbReference>
<protein>
    <submittedName>
        <fullName evidence="2">DUF4365 domain-containing protein</fullName>
    </submittedName>
</protein>
<evidence type="ECO:0000259" key="1">
    <source>
        <dbReference type="Pfam" id="PF14280"/>
    </source>
</evidence>
<evidence type="ECO:0000313" key="2">
    <source>
        <dbReference type="EMBL" id="MCD7040989.1"/>
    </source>
</evidence>
<reference evidence="2 3" key="2">
    <citation type="journal article" date="2023" name="Plant Pathol.">
        <title>Dismantling and reorganizing Pseudomonas marginalis sensu#lato.</title>
        <authorList>
            <person name="Sawada H."/>
            <person name="Fujikawa T."/>
            <person name="Satou M."/>
        </authorList>
    </citation>
    <scope>NUCLEOTIDE SEQUENCE [LARGE SCALE GENOMIC DNA]</scope>
    <source>
        <strain evidence="2 3">MAFF 311096</strain>
    </source>
</reference>
<dbReference type="RefSeq" id="WP_231809322.1">
    <property type="nucleotide sequence ID" value="NZ_JAJOZG010000006.1"/>
</dbReference>
<comment type="caution">
    <text evidence="2">The sequence shown here is derived from an EMBL/GenBank/DDBJ whole genome shotgun (WGS) entry which is preliminary data.</text>
</comment>
<feature type="domain" description="DUF4365" evidence="1">
    <location>
        <begin position="9"/>
        <end position="158"/>
    </location>
</feature>
<dbReference type="Proteomes" id="UP001154922">
    <property type="component" value="Unassembled WGS sequence"/>
</dbReference>
<name>A0ABS8QZ26_9PSED</name>
<evidence type="ECO:0000313" key="3">
    <source>
        <dbReference type="Proteomes" id="UP001154922"/>
    </source>
</evidence>
<dbReference type="Pfam" id="PF14280">
    <property type="entry name" value="DUF4365"/>
    <property type="match status" value="1"/>
</dbReference>
<dbReference type="InterPro" id="IPR025375">
    <property type="entry name" value="DUF4365"/>
</dbReference>
<keyword evidence="3" id="KW-1185">Reference proteome</keyword>
<gene>
    <name evidence="2" type="ORF">LRQ20_22065</name>
</gene>
<organism evidence="2 3">
    <name type="scientific">Pseudomonas petroselini</name>
    <dbReference type="NCBI Taxonomy" id="2899822"/>
    <lineage>
        <taxon>Bacteria</taxon>
        <taxon>Pseudomonadati</taxon>
        <taxon>Pseudomonadota</taxon>
        <taxon>Gammaproteobacteria</taxon>
        <taxon>Pseudomonadales</taxon>
        <taxon>Pseudomonadaceae</taxon>
        <taxon>Pseudomonas</taxon>
    </lineage>
</organism>
<reference evidence="2 3" key="1">
    <citation type="journal article" date="2022" name="Int. J. Syst. Evol. Microbiol.">
        <title>Pseudomonas petroselini sp. nov., a pathogen causing bacterial rot of parsley in Japan.</title>
        <authorList>
            <person name="Sawada H."/>
            <person name="Fujikawa T."/>
            <person name="Osada S."/>
            <person name="Satou M."/>
        </authorList>
    </citation>
    <scope>NUCLEOTIDE SEQUENCE [LARGE SCALE GENOMIC DNA]</scope>
    <source>
        <strain evidence="2 3">MAFF 311096</strain>
    </source>
</reference>